<dbReference type="PANTHER" id="PTHR43756">
    <property type="entry name" value="CHOLINE MONOOXYGENASE, CHLOROPLASTIC"/>
    <property type="match status" value="1"/>
</dbReference>
<dbReference type="PANTHER" id="PTHR43756:SF5">
    <property type="entry name" value="CHOLINE MONOOXYGENASE, CHLOROPLASTIC"/>
    <property type="match status" value="1"/>
</dbReference>
<dbReference type="SUPFAM" id="SSF55961">
    <property type="entry name" value="Bet v1-like"/>
    <property type="match status" value="1"/>
</dbReference>
<dbReference type="InterPro" id="IPR017941">
    <property type="entry name" value="Rieske_2Fe-2S"/>
</dbReference>
<dbReference type="Gene3D" id="2.102.10.10">
    <property type="entry name" value="Rieske [2Fe-2S] iron-sulphur domain"/>
    <property type="match status" value="1"/>
</dbReference>
<keyword evidence="4" id="KW-0479">Metal-binding</keyword>
<name>A0A069PS00_9BURK</name>
<dbReference type="GO" id="GO:0005506">
    <property type="term" value="F:iron ion binding"/>
    <property type="evidence" value="ECO:0007669"/>
    <property type="project" value="InterPro"/>
</dbReference>
<sequence>MKVSADVRAMIERRKKGHTLEAPFYTSEEIHALDLDVIFRQHWIQVAVEPDVPEPGDYVTVEIGNDSVLIVRDDDMQIRAFHNVCRHRGARLCNAEKGSLGNIVCPYHSWTYNLTGDLMFAEHMGEQFDRCKHSLKRVHLENLAGLIFICLAENPPADFAVMRAAMEPYLLPHGLAECKVAASVDILEDGNWKLTMENNRECYHCVANHPELTISLYEYGFGYQRTPANEEGMAAFEETVARRTAQWEAMDLPSAEIERLSDLVTGFRTQRLPLDRDGESQTLDAKVASKKLLGGFERADLGGLSFWTQPNSWHHFMSDHIVSFSVIPLSAGRTLVRTKWLVHKDAREGIDYDVNNLTAVWRATNDQDRTLVEYSQRGAASSAYEPGPYSPFTEGLVEKFCEWYIARLADRADAPDTQDTNDASTASRGEKVVSFMR</sequence>
<evidence type="ECO:0000256" key="3">
    <source>
        <dbReference type="ARBA" id="ARBA00022714"/>
    </source>
</evidence>
<evidence type="ECO:0000256" key="6">
    <source>
        <dbReference type="ARBA" id="ARBA00023004"/>
    </source>
</evidence>
<accession>A0A069PS00</accession>
<dbReference type="Pfam" id="PF00848">
    <property type="entry name" value="Ring_hydroxyl_A"/>
    <property type="match status" value="1"/>
</dbReference>
<keyword evidence="11" id="KW-1185">Reference proteome</keyword>
<comment type="caution">
    <text evidence="10">The sequence shown here is derived from an EMBL/GenBank/DDBJ whole genome shotgun (WGS) entry which is preliminary data.</text>
</comment>
<keyword evidence="3" id="KW-0001">2Fe-2S</keyword>
<keyword evidence="5" id="KW-0560">Oxidoreductase</keyword>
<evidence type="ECO:0000256" key="8">
    <source>
        <dbReference type="SAM" id="MobiDB-lite"/>
    </source>
</evidence>
<evidence type="ECO:0000256" key="1">
    <source>
        <dbReference type="ARBA" id="ARBA00001962"/>
    </source>
</evidence>
<evidence type="ECO:0000256" key="2">
    <source>
        <dbReference type="ARBA" id="ARBA00008751"/>
    </source>
</evidence>
<proteinExistence type="inferred from homology"/>
<evidence type="ECO:0000256" key="5">
    <source>
        <dbReference type="ARBA" id="ARBA00023002"/>
    </source>
</evidence>
<dbReference type="PROSITE" id="PS51296">
    <property type="entry name" value="RIESKE"/>
    <property type="match status" value="1"/>
</dbReference>
<evidence type="ECO:0000313" key="10">
    <source>
        <dbReference type="EMBL" id="KDR42629.1"/>
    </source>
</evidence>
<dbReference type="CDD" id="cd03469">
    <property type="entry name" value="Rieske_RO_Alpha_N"/>
    <property type="match status" value="1"/>
</dbReference>
<feature type="domain" description="Rieske" evidence="9">
    <location>
        <begin position="43"/>
        <end position="149"/>
    </location>
</feature>
<dbReference type="EMBL" id="JFHC01000014">
    <property type="protein sequence ID" value="KDR42629.1"/>
    <property type="molecule type" value="Genomic_DNA"/>
</dbReference>
<feature type="compositionally biased region" description="Polar residues" evidence="8">
    <location>
        <begin position="417"/>
        <end position="427"/>
    </location>
</feature>
<dbReference type="InterPro" id="IPR036922">
    <property type="entry name" value="Rieske_2Fe-2S_sf"/>
</dbReference>
<dbReference type="Proteomes" id="UP000027466">
    <property type="component" value="Unassembled WGS sequence"/>
</dbReference>
<gene>
    <name evidence="10" type="ORF">BG61_07230</name>
</gene>
<dbReference type="PRINTS" id="PR00090">
    <property type="entry name" value="RNGDIOXGNASE"/>
</dbReference>
<evidence type="ECO:0000259" key="9">
    <source>
        <dbReference type="PROSITE" id="PS51296"/>
    </source>
</evidence>
<dbReference type="AlphaFoldDB" id="A0A069PS00"/>
<dbReference type="Gene3D" id="3.90.380.10">
    <property type="entry name" value="Naphthalene 1,2-dioxygenase Alpha Subunit, Chain A, domain 1"/>
    <property type="match status" value="1"/>
</dbReference>
<protein>
    <submittedName>
        <fullName evidence="10">(Fe-S)-binding protein</fullName>
    </submittedName>
</protein>
<dbReference type="STRING" id="60547.GCA_000751215_01842"/>
<evidence type="ECO:0000256" key="7">
    <source>
        <dbReference type="ARBA" id="ARBA00023014"/>
    </source>
</evidence>
<dbReference type="InterPro" id="IPR015879">
    <property type="entry name" value="Ring_hydroxy_dOase_asu_C_dom"/>
</dbReference>
<dbReference type="GO" id="GO:0051537">
    <property type="term" value="F:2 iron, 2 sulfur cluster binding"/>
    <property type="evidence" value="ECO:0007669"/>
    <property type="project" value="UniProtKB-KW"/>
</dbReference>
<keyword evidence="7" id="KW-0411">Iron-sulfur</keyword>
<dbReference type="InterPro" id="IPR001663">
    <property type="entry name" value="Rng_hydr_dOase-A"/>
</dbReference>
<reference evidence="10 11" key="1">
    <citation type="submission" date="2014-03" db="EMBL/GenBank/DDBJ databases">
        <title>Draft Genome Sequences of Four Burkholderia Strains.</title>
        <authorList>
            <person name="Liu X.Y."/>
            <person name="Li C.X."/>
            <person name="Xu J.H."/>
        </authorList>
    </citation>
    <scope>NUCLEOTIDE SEQUENCE [LARGE SCALE GENOMIC DNA]</scope>
    <source>
        <strain evidence="10 11">DSM 50014</strain>
    </source>
</reference>
<dbReference type="RefSeq" id="WP_035929022.1">
    <property type="nucleotide sequence ID" value="NZ_CADFFX010000006.1"/>
</dbReference>
<comment type="cofactor">
    <cofactor evidence="1">
        <name>Fe cation</name>
        <dbReference type="ChEBI" id="CHEBI:24875"/>
    </cofactor>
</comment>
<comment type="similarity">
    <text evidence="2">Belongs to the bacterial ring-hydroxylating dioxygenase alpha subunit family.</text>
</comment>
<organism evidence="10 11">
    <name type="scientific">Caballeronia glathei</name>
    <dbReference type="NCBI Taxonomy" id="60547"/>
    <lineage>
        <taxon>Bacteria</taxon>
        <taxon>Pseudomonadati</taxon>
        <taxon>Pseudomonadota</taxon>
        <taxon>Betaproteobacteria</taxon>
        <taxon>Burkholderiales</taxon>
        <taxon>Burkholderiaceae</taxon>
        <taxon>Caballeronia</taxon>
    </lineage>
</organism>
<dbReference type="SUPFAM" id="SSF50022">
    <property type="entry name" value="ISP domain"/>
    <property type="match status" value="1"/>
</dbReference>
<evidence type="ECO:0000256" key="4">
    <source>
        <dbReference type="ARBA" id="ARBA00022723"/>
    </source>
</evidence>
<dbReference type="CDD" id="cd08884">
    <property type="entry name" value="RHO_alpha_C_GbcA-like"/>
    <property type="match status" value="1"/>
</dbReference>
<keyword evidence="6" id="KW-0408">Iron</keyword>
<feature type="region of interest" description="Disordered" evidence="8">
    <location>
        <begin position="414"/>
        <end position="437"/>
    </location>
</feature>
<dbReference type="GO" id="GO:0016491">
    <property type="term" value="F:oxidoreductase activity"/>
    <property type="evidence" value="ECO:0007669"/>
    <property type="project" value="UniProtKB-KW"/>
</dbReference>
<dbReference type="Pfam" id="PF00355">
    <property type="entry name" value="Rieske"/>
    <property type="match status" value="1"/>
</dbReference>
<evidence type="ECO:0000313" key="11">
    <source>
        <dbReference type="Proteomes" id="UP000027466"/>
    </source>
</evidence>